<dbReference type="PANTHER" id="PTHR33223:SF10">
    <property type="entry name" value="AMINOTRANSFERASE-LIKE PLANT MOBILE DOMAIN-CONTAINING PROTEIN"/>
    <property type="match status" value="1"/>
</dbReference>
<dbReference type="EMBL" id="BTGU01000026">
    <property type="protein sequence ID" value="GMN47688.1"/>
    <property type="molecule type" value="Genomic_DNA"/>
</dbReference>
<gene>
    <name evidence="2" type="ORF">TIFTF001_016867</name>
</gene>
<proteinExistence type="predicted"/>
<evidence type="ECO:0000313" key="3">
    <source>
        <dbReference type="Proteomes" id="UP001187192"/>
    </source>
</evidence>
<name>A0AA88A3X6_FICCA</name>
<dbReference type="Pfam" id="PF03732">
    <property type="entry name" value="Retrotrans_gag"/>
    <property type="match status" value="1"/>
</dbReference>
<reference evidence="2" key="1">
    <citation type="submission" date="2023-07" db="EMBL/GenBank/DDBJ databases">
        <title>draft genome sequence of fig (Ficus carica).</title>
        <authorList>
            <person name="Takahashi T."/>
            <person name="Nishimura K."/>
        </authorList>
    </citation>
    <scope>NUCLEOTIDE SEQUENCE</scope>
</reference>
<dbReference type="AlphaFoldDB" id="A0AA88A3X6"/>
<organism evidence="2 3">
    <name type="scientific">Ficus carica</name>
    <name type="common">Common fig</name>
    <dbReference type="NCBI Taxonomy" id="3494"/>
    <lineage>
        <taxon>Eukaryota</taxon>
        <taxon>Viridiplantae</taxon>
        <taxon>Streptophyta</taxon>
        <taxon>Embryophyta</taxon>
        <taxon>Tracheophyta</taxon>
        <taxon>Spermatophyta</taxon>
        <taxon>Magnoliopsida</taxon>
        <taxon>eudicotyledons</taxon>
        <taxon>Gunneridae</taxon>
        <taxon>Pentapetalae</taxon>
        <taxon>rosids</taxon>
        <taxon>fabids</taxon>
        <taxon>Rosales</taxon>
        <taxon>Moraceae</taxon>
        <taxon>Ficeae</taxon>
        <taxon>Ficus</taxon>
    </lineage>
</organism>
<dbReference type="PANTHER" id="PTHR33223">
    <property type="entry name" value="CCHC-TYPE DOMAIN-CONTAINING PROTEIN"/>
    <property type="match status" value="1"/>
</dbReference>
<evidence type="ECO:0000313" key="2">
    <source>
        <dbReference type="EMBL" id="GMN47688.1"/>
    </source>
</evidence>
<dbReference type="Proteomes" id="UP001187192">
    <property type="component" value="Unassembled WGS sequence"/>
</dbReference>
<keyword evidence="3" id="KW-1185">Reference proteome</keyword>
<feature type="domain" description="Retrotransposon gag" evidence="1">
    <location>
        <begin position="40"/>
        <end position="116"/>
    </location>
</feature>
<evidence type="ECO:0000259" key="1">
    <source>
        <dbReference type="Pfam" id="PF03732"/>
    </source>
</evidence>
<protein>
    <recommendedName>
        <fullName evidence="1">Retrotransposon gag domain-containing protein</fullName>
    </recommendedName>
</protein>
<sequence length="145" mass="16600">MPTFIKYDGITDSHEHICQYRQVMIMTVIPSNARDAIMCKLFIQSLKGLTFKWFFQLPSRTIGSFKEMTKIFIENYSVNIKLGGTLEELCTIVQQPKESLQDYIRQFSIALVLTPNCNDFIALFAFKIGLLLGSSFLDEILQSEA</sequence>
<accession>A0AA88A3X6</accession>
<dbReference type="InterPro" id="IPR005162">
    <property type="entry name" value="Retrotrans_gag_dom"/>
</dbReference>
<comment type="caution">
    <text evidence="2">The sequence shown here is derived from an EMBL/GenBank/DDBJ whole genome shotgun (WGS) entry which is preliminary data.</text>
</comment>